<dbReference type="InterPro" id="IPR023393">
    <property type="entry name" value="START-like_dom_sf"/>
</dbReference>
<dbReference type="Proteomes" id="UP000002209">
    <property type="component" value="Chromosome"/>
</dbReference>
<evidence type="ECO:0000313" key="4">
    <source>
        <dbReference type="EMBL" id="BAH40860.1"/>
    </source>
</evidence>
<keyword evidence="5" id="KW-1185">Reference proteome</keyword>
<dbReference type="SUPFAM" id="SSF55961">
    <property type="entry name" value="Bet v1-like"/>
    <property type="match status" value="1"/>
</dbReference>
<evidence type="ECO:0000313" key="5">
    <source>
        <dbReference type="Proteomes" id="UP000002209"/>
    </source>
</evidence>
<evidence type="ECO:0000256" key="1">
    <source>
        <dbReference type="ARBA" id="ARBA00006817"/>
    </source>
</evidence>
<protein>
    <submittedName>
        <fullName evidence="4">Uncharacterized protein</fullName>
    </submittedName>
</protein>
<dbReference type="KEGG" id="gau:GAU_3818"/>
<evidence type="ECO:0000259" key="2">
    <source>
        <dbReference type="Pfam" id="PF06902"/>
    </source>
</evidence>
<feature type="domain" description="Activator of Hsp90 ATPase homologue 1/2-like C-terminal" evidence="3">
    <location>
        <begin position="18"/>
        <end position="141"/>
    </location>
</feature>
<comment type="similarity">
    <text evidence="1">Belongs to the AHA1 family.</text>
</comment>
<dbReference type="Pfam" id="PF06902">
    <property type="entry name" value="Fer4_19"/>
    <property type="match status" value="1"/>
</dbReference>
<dbReference type="HOGENOM" id="CLU_1308640_0_0_0"/>
<dbReference type="AlphaFoldDB" id="C1AED3"/>
<accession>C1AED3</accession>
<dbReference type="InterPro" id="IPR010693">
    <property type="entry name" value="Divergent_4Fe-4S_mono-cluster"/>
</dbReference>
<dbReference type="eggNOG" id="COG3832">
    <property type="taxonomic scope" value="Bacteria"/>
</dbReference>
<sequence length="210" mass="23427">MHIEHDADAFRLRVPVSASPHDAWLLLTSPKGIAKWWGPRVSLDTQPGGALQEVWQDGDREVTTSGTVTQHEPDQVIEFTWADHDWDASTTVRWSCEPTTEGVVLHLEHRGWHALPADRREVLRQAHVDGWSKHLTRFAALHTLTRAYPANQITVEWREGRCAHSGNCVRALGVVFNPKLKPWINTSTASDDEIRAAVAKCPSGALAIAE</sequence>
<dbReference type="CDD" id="cd07814">
    <property type="entry name" value="SRPBCC_CalC_Aha1-like"/>
    <property type="match status" value="1"/>
</dbReference>
<reference evidence="5" key="1">
    <citation type="submission" date="2006-03" db="EMBL/GenBank/DDBJ databases">
        <title>Complete genome sequence of Gemmatimonas aurantiaca T-27 that represents a novel phylum Gemmatimonadetes.</title>
        <authorList>
            <person name="Takasaki K."/>
            <person name="Ichikawa N."/>
            <person name="Miura H."/>
            <person name="Matsushita S."/>
            <person name="Watanabe Y."/>
            <person name="Oguchi A."/>
            <person name="Ankai A."/>
            <person name="Yashiro I."/>
            <person name="Takahashi M."/>
            <person name="Terui Y."/>
            <person name="Fukui S."/>
            <person name="Yokoyama H."/>
            <person name="Tanikawa S."/>
            <person name="Hanada S."/>
            <person name="Kamagata Y."/>
            <person name="Fujita N."/>
        </authorList>
    </citation>
    <scope>NUCLEOTIDE SEQUENCE [LARGE SCALE GENOMIC DNA]</scope>
    <source>
        <strain evidence="5">T-27 / DSM 14586 / JCM 11422 / NBRC 100505</strain>
    </source>
</reference>
<gene>
    <name evidence="4" type="ordered locus">GAU_3818</name>
</gene>
<dbReference type="InterPro" id="IPR013538">
    <property type="entry name" value="ASHA1/2-like_C"/>
</dbReference>
<dbReference type="Gene3D" id="3.30.530.20">
    <property type="match status" value="1"/>
</dbReference>
<dbReference type="STRING" id="379066.GAU_3818"/>
<dbReference type="OrthoDB" id="9800600at2"/>
<feature type="domain" description="Divergent 4Fe-4S mono-cluster" evidence="2">
    <location>
        <begin position="151"/>
        <end position="209"/>
    </location>
</feature>
<name>C1AED3_GEMAT</name>
<organism evidence="4 5">
    <name type="scientific">Gemmatimonas aurantiaca (strain DSM 14586 / JCM 11422 / NBRC 100505 / T-27)</name>
    <dbReference type="NCBI Taxonomy" id="379066"/>
    <lineage>
        <taxon>Bacteria</taxon>
        <taxon>Pseudomonadati</taxon>
        <taxon>Gemmatimonadota</taxon>
        <taxon>Gemmatimonadia</taxon>
        <taxon>Gemmatimonadales</taxon>
        <taxon>Gemmatimonadaceae</taxon>
        <taxon>Gemmatimonas</taxon>
    </lineage>
</organism>
<dbReference type="eggNOG" id="COG3592">
    <property type="taxonomic scope" value="Bacteria"/>
</dbReference>
<evidence type="ECO:0000259" key="3">
    <source>
        <dbReference type="Pfam" id="PF08327"/>
    </source>
</evidence>
<dbReference type="Pfam" id="PF08327">
    <property type="entry name" value="AHSA1"/>
    <property type="match status" value="1"/>
</dbReference>
<dbReference type="RefSeq" id="WP_015895627.1">
    <property type="nucleotide sequence ID" value="NC_012489.1"/>
</dbReference>
<dbReference type="EMBL" id="AP009153">
    <property type="protein sequence ID" value="BAH40860.1"/>
    <property type="molecule type" value="Genomic_DNA"/>
</dbReference>
<proteinExistence type="inferred from homology"/>